<dbReference type="PANTHER" id="PTHR12560">
    <property type="entry name" value="LONGEVITY ASSURANCE FACTOR 1 LAG1"/>
    <property type="match status" value="1"/>
</dbReference>
<keyword evidence="3 6" id="KW-1133">Transmembrane helix</keyword>
<keyword evidence="8" id="KW-0808">Transferase</keyword>
<dbReference type="InterPro" id="IPR006634">
    <property type="entry name" value="TLC-dom"/>
</dbReference>
<dbReference type="GO" id="GO:0046513">
    <property type="term" value="P:ceramide biosynthetic process"/>
    <property type="evidence" value="ECO:0007669"/>
    <property type="project" value="InterPro"/>
</dbReference>
<feature type="transmembrane region" description="Helical" evidence="6">
    <location>
        <begin position="142"/>
        <end position="165"/>
    </location>
</feature>
<accession>A0A649UYX1</accession>
<protein>
    <submittedName>
        <fullName evidence="8">Sphingosine N-acyltransferase Lag1</fullName>
    </submittedName>
</protein>
<proteinExistence type="evidence at transcript level"/>
<feature type="transmembrane region" description="Helical" evidence="6">
    <location>
        <begin position="57"/>
        <end position="73"/>
    </location>
</feature>
<reference evidence="8" key="1">
    <citation type="journal article" date="2019" name="Mol. Biol. Evol.">
        <title>Ancient Adaptive Lateral Gene Transfers in the Symbiotic Opalina - Blastocystis Stramenopile Lineage.</title>
        <authorList>
            <person name="Yubuki N."/>
            <person name="Galindo L.J."/>
            <person name="Reboul G."/>
            <person name="Lopez-Garcia P."/>
            <person name="Brown M.W."/>
            <person name="Pollet N."/>
            <person name="Moreira D."/>
        </authorList>
    </citation>
    <scope>NUCLEOTIDE SEQUENCE</scope>
    <source>
        <strain evidence="8">Opal32</strain>
    </source>
</reference>
<evidence type="ECO:0000256" key="1">
    <source>
        <dbReference type="ARBA" id="ARBA00004141"/>
    </source>
</evidence>
<dbReference type="PROSITE" id="PS50922">
    <property type="entry name" value="TLC"/>
    <property type="match status" value="1"/>
</dbReference>
<dbReference type="InterPro" id="IPR016439">
    <property type="entry name" value="Lag1/Lac1-like"/>
</dbReference>
<dbReference type="GO" id="GO:0016020">
    <property type="term" value="C:membrane"/>
    <property type="evidence" value="ECO:0007669"/>
    <property type="project" value="UniProtKB-SubCell"/>
</dbReference>
<dbReference type="Pfam" id="PF03798">
    <property type="entry name" value="TRAM_LAG1_CLN8"/>
    <property type="match status" value="1"/>
</dbReference>
<evidence type="ECO:0000256" key="5">
    <source>
        <dbReference type="PROSITE-ProRule" id="PRU00205"/>
    </source>
</evidence>
<evidence type="ECO:0000313" key="8">
    <source>
        <dbReference type="EMBL" id="QGJ83566.1"/>
    </source>
</evidence>
<dbReference type="EMBL" id="MN167391">
    <property type="protein sequence ID" value="QGJ83566.1"/>
    <property type="molecule type" value="mRNA"/>
</dbReference>
<feature type="transmembrane region" description="Helical" evidence="6">
    <location>
        <begin position="209"/>
        <end position="225"/>
    </location>
</feature>
<dbReference type="PANTHER" id="PTHR12560:SF67">
    <property type="entry name" value="TLC DOMAIN-CONTAINING PROTEIN"/>
    <property type="match status" value="1"/>
</dbReference>
<evidence type="ECO:0000256" key="2">
    <source>
        <dbReference type="ARBA" id="ARBA00022692"/>
    </source>
</evidence>
<feature type="transmembrane region" description="Helical" evidence="6">
    <location>
        <begin position="14"/>
        <end position="31"/>
    </location>
</feature>
<evidence type="ECO:0000259" key="7">
    <source>
        <dbReference type="PROSITE" id="PS50922"/>
    </source>
</evidence>
<dbReference type="SMART" id="SM00724">
    <property type="entry name" value="TLC"/>
    <property type="match status" value="1"/>
</dbReference>
<comment type="subcellular location">
    <subcellularLocation>
        <location evidence="1">Membrane</location>
        <topology evidence="1">Multi-pass membrane protein</topology>
    </subcellularLocation>
</comment>
<dbReference type="GO" id="GO:0050291">
    <property type="term" value="F:sphingosine N-acyltransferase activity"/>
    <property type="evidence" value="ECO:0007669"/>
    <property type="project" value="InterPro"/>
</dbReference>
<feature type="domain" description="TLC" evidence="7">
    <location>
        <begin position="8"/>
        <end position="226"/>
    </location>
</feature>
<evidence type="ECO:0000256" key="6">
    <source>
        <dbReference type="SAM" id="Phobius"/>
    </source>
</evidence>
<dbReference type="AlphaFoldDB" id="A0A649UYX1"/>
<keyword evidence="4 5" id="KW-0472">Membrane</keyword>
<sequence length="247" mass="29111">MKDDKVSTKVCQKTWQLITHIGATIICYLIFKNNDFFRNSNNTIFHPLKLPQPPSDIIYLYIYLIAIWVYSTVKHVFFEHRRADYYVLLMHHAITISLMVGSYEYHFTKIGMFILFIHESSDIIVESLKISNYLKLNGKKSYYLSETLLVTNIITWFIIRNYMFIKFLYDMYYTVGTNEVTFGSNFFARIYNIPGFLVLSLLLDSLEVLHIYWIILFIKLAYTVVKSGIADASELYEQDGKKTKKNN</sequence>
<evidence type="ECO:0000256" key="4">
    <source>
        <dbReference type="ARBA" id="ARBA00023136"/>
    </source>
</evidence>
<feature type="transmembrane region" description="Helical" evidence="6">
    <location>
        <begin position="186"/>
        <end position="203"/>
    </location>
</feature>
<dbReference type="GO" id="GO:0005783">
    <property type="term" value="C:endoplasmic reticulum"/>
    <property type="evidence" value="ECO:0007669"/>
    <property type="project" value="TreeGrafter"/>
</dbReference>
<name>A0A649UYX1_9STRA</name>
<dbReference type="PIRSF" id="PIRSF005225">
    <property type="entry name" value="LAG1_LAC1"/>
    <property type="match status" value="1"/>
</dbReference>
<organism evidence="8">
    <name type="scientific">Opalinidae sp</name>
    <dbReference type="NCBI Taxonomy" id="2059444"/>
    <lineage>
        <taxon>Eukaryota</taxon>
        <taxon>Sar</taxon>
        <taxon>Stramenopiles</taxon>
        <taxon>Bigyra</taxon>
        <taxon>Opalozoa</taxon>
        <taxon>Opalinata</taxon>
        <taxon>Opalinidae</taxon>
    </lineage>
</organism>
<keyword evidence="2 5" id="KW-0812">Transmembrane</keyword>
<evidence type="ECO:0000256" key="3">
    <source>
        <dbReference type="ARBA" id="ARBA00022989"/>
    </source>
</evidence>
<keyword evidence="8" id="KW-0012">Acyltransferase</keyword>
<feature type="transmembrane region" description="Helical" evidence="6">
    <location>
        <begin position="85"/>
        <end position="103"/>
    </location>
</feature>